<organism evidence="9 10">
    <name type="scientific">Orchesella cincta</name>
    <name type="common">Springtail</name>
    <name type="synonym">Podura cincta</name>
    <dbReference type="NCBI Taxonomy" id="48709"/>
    <lineage>
        <taxon>Eukaryota</taxon>
        <taxon>Metazoa</taxon>
        <taxon>Ecdysozoa</taxon>
        <taxon>Arthropoda</taxon>
        <taxon>Hexapoda</taxon>
        <taxon>Collembola</taxon>
        <taxon>Entomobryomorpha</taxon>
        <taxon>Entomobryoidea</taxon>
        <taxon>Orchesellidae</taxon>
        <taxon>Orchesellinae</taxon>
        <taxon>Orchesella</taxon>
    </lineage>
</organism>
<dbReference type="InterPro" id="IPR015421">
    <property type="entry name" value="PyrdxlP-dep_Trfase_major"/>
</dbReference>
<evidence type="ECO:0000313" key="9">
    <source>
        <dbReference type="EMBL" id="ODM98058.1"/>
    </source>
</evidence>
<protein>
    <submittedName>
        <fullName evidence="9">Cysteine sulfinic acid decarboxylase</fullName>
    </submittedName>
</protein>
<evidence type="ECO:0000256" key="6">
    <source>
        <dbReference type="PIRSR" id="PIRSR602129-50"/>
    </source>
</evidence>
<evidence type="ECO:0000256" key="3">
    <source>
        <dbReference type="ARBA" id="ARBA00022793"/>
    </source>
</evidence>
<feature type="region of interest" description="Disordered" evidence="8">
    <location>
        <begin position="1"/>
        <end position="25"/>
    </location>
</feature>
<gene>
    <name evidence="9" type="ORF">Ocin01_08624</name>
</gene>
<keyword evidence="10" id="KW-1185">Reference proteome</keyword>
<evidence type="ECO:0000313" key="10">
    <source>
        <dbReference type="Proteomes" id="UP000094527"/>
    </source>
</evidence>
<dbReference type="AlphaFoldDB" id="A0A1D2MYI5"/>
<comment type="caution">
    <text evidence="9">The sequence shown here is derived from an EMBL/GenBank/DDBJ whole genome shotgun (WGS) entry which is preliminary data.</text>
</comment>
<sequence length="546" mass="61895">MGAVTSYLVPNKRKQEGPKRPSPPRSYPYFVSSPVSSQHRVFIRSVCMLLLEQCLFYENRRNEPPLRLLSPKELCEQIDYTLGATGTGQYQLLTLIRRILYYSPKFAHPYYMYQLLAGLDPYSIIGSFVTSIITSNMLTYRDAPVYYMMEEEISRQLCDLAGFADNMRDAIFPPGNAMANILSIVMARHDKYPECKTKGTMHLPPFAIFVSQDCHCSYLEGAILTGIGSDNVIYVKTNTKGKMNTHHLITCIEDAIKRGQEPLMVGATSGTNAFGAFDPLMDIAKICKHYDIWLHSDGALGGGVIFSKEQRSARLAGLSLVDSFVCDFHKIGSANETCTVLLTRHPKIFKEAFSSGSPMVNFSSYNDDDDDNDDELSDFFHRERDSYEKYMEYTRRADAVKLFMMWKGLDGLAANVDDAYARKQFLMDELKRRQKLQGRFVPLMDDFECPMISFYYIPPHLNRIGLDKKSPGFKERLNNHTSLLLAELIKEGIAVLTIQTIRQPIDSHGAFLKVPNEVPDEYSKGSEEEPPELNEINSLGMFLQDA</sequence>
<dbReference type="STRING" id="48709.A0A1D2MYI5"/>
<proteinExistence type="inferred from homology"/>
<dbReference type="InterPro" id="IPR002129">
    <property type="entry name" value="PyrdxlP-dep_de-COase"/>
</dbReference>
<dbReference type="PANTHER" id="PTHR45677:SF13">
    <property type="entry name" value="LP10922P"/>
    <property type="match status" value="1"/>
</dbReference>
<dbReference type="Gene3D" id="3.90.1150.170">
    <property type="match status" value="1"/>
</dbReference>
<evidence type="ECO:0000256" key="8">
    <source>
        <dbReference type="SAM" id="MobiDB-lite"/>
    </source>
</evidence>
<dbReference type="PANTHER" id="PTHR45677">
    <property type="entry name" value="GLUTAMATE DECARBOXYLASE-RELATED"/>
    <property type="match status" value="1"/>
</dbReference>
<dbReference type="Proteomes" id="UP000094527">
    <property type="component" value="Unassembled WGS sequence"/>
</dbReference>
<evidence type="ECO:0000256" key="5">
    <source>
        <dbReference type="ARBA" id="ARBA00023239"/>
    </source>
</evidence>
<dbReference type="GO" id="GO:0030170">
    <property type="term" value="F:pyridoxal phosphate binding"/>
    <property type="evidence" value="ECO:0007669"/>
    <property type="project" value="InterPro"/>
</dbReference>
<dbReference type="GO" id="GO:0005737">
    <property type="term" value="C:cytoplasm"/>
    <property type="evidence" value="ECO:0007669"/>
    <property type="project" value="TreeGrafter"/>
</dbReference>
<comment type="similarity">
    <text evidence="2 7">Belongs to the group II decarboxylase family.</text>
</comment>
<dbReference type="Gene3D" id="3.40.640.10">
    <property type="entry name" value="Type I PLP-dependent aspartate aminotransferase-like (Major domain)"/>
    <property type="match status" value="1"/>
</dbReference>
<feature type="modified residue" description="N6-(pyridoxal phosphate)lysine" evidence="6">
    <location>
        <position position="330"/>
    </location>
</feature>
<evidence type="ECO:0000256" key="7">
    <source>
        <dbReference type="RuleBase" id="RU000382"/>
    </source>
</evidence>
<evidence type="ECO:0000256" key="4">
    <source>
        <dbReference type="ARBA" id="ARBA00022898"/>
    </source>
</evidence>
<keyword evidence="3" id="KW-0210">Decarboxylase</keyword>
<dbReference type="SUPFAM" id="SSF53383">
    <property type="entry name" value="PLP-dependent transferases"/>
    <property type="match status" value="1"/>
</dbReference>
<name>A0A1D2MYI5_ORCCI</name>
<dbReference type="GO" id="GO:0019752">
    <property type="term" value="P:carboxylic acid metabolic process"/>
    <property type="evidence" value="ECO:0007669"/>
    <property type="project" value="InterPro"/>
</dbReference>
<evidence type="ECO:0000256" key="2">
    <source>
        <dbReference type="ARBA" id="ARBA00009533"/>
    </source>
</evidence>
<keyword evidence="4 6" id="KW-0663">Pyridoxal phosphate</keyword>
<dbReference type="InterPro" id="IPR015424">
    <property type="entry name" value="PyrdxlP-dep_Trfase"/>
</dbReference>
<evidence type="ECO:0000256" key="1">
    <source>
        <dbReference type="ARBA" id="ARBA00001933"/>
    </source>
</evidence>
<reference evidence="9 10" key="1">
    <citation type="journal article" date="2016" name="Genome Biol. Evol.">
        <title>Gene Family Evolution Reflects Adaptation to Soil Environmental Stressors in the Genome of the Collembolan Orchesella cincta.</title>
        <authorList>
            <person name="Faddeeva-Vakhrusheva A."/>
            <person name="Derks M.F."/>
            <person name="Anvar S.Y."/>
            <person name="Agamennone V."/>
            <person name="Suring W."/>
            <person name="Smit S."/>
            <person name="van Straalen N.M."/>
            <person name="Roelofs D."/>
        </authorList>
    </citation>
    <scope>NUCLEOTIDE SEQUENCE [LARGE SCALE GENOMIC DNA]</scope>
    <source>
        <tissue evidence="9">Mixed pool</tissue>
    </source>
</reference>
<dbReference type="OrthoDB" id="2161780at2759"/>
<dbReference type="EMBL" id="LJIJ01000385">
    <property type="protein sequence ID" value="ODM98058.1"/>
    <property type="molecule type" value="Genomic_DNA"/>
</dbReference>
<dbReference type="GO" id="GO:0016831">
    <property type="term" value="F:carboxy-lyase activity"/>
    <property type="evidence" value="ECO:0007669"/>
    <property type="project" value="UniProtKB-KW"/>
</dbReference>
<accession>A0A1D2MYI5</accession>
<keyword evidence="5 7" id="KW-0456">Lyase</keyword>
<dbReference type="Pfam" id="PF00282">
    <property type="entry name" value="Pyridoxal_deC"/>
    <property type="match status" value="1"/>
</dbReference>
<comment type="cofactor">
    <cofactor evidence="1 6 7">
        <name>pyridoxal 5'-phosphate</name>
        <dbReference type="ChEBI" id="CHEBI:597326"/>
    </cofactor>
</comment>